<gene>
    <name evidence="2" type="ORF">WISP_76176</name>
</gene>
<sequence length="75" mass="8480">MKKEGEKVLQDEDPAAQDEDHGEAAVPLQTMEYYRDAEIPLQPMGDPTTEQNTLSNELENETAATFILLFRQKAQ</sequence>
<feature type="compositionally biased region" description="Basic and acidic residues" evidence="1">
    <location>
        <begin position="1"/>
        <end position="10"/>
    </location>
</feature>
<evidence type="ECO:0000313" key="2">
    <source>
        <dbReference type="EMBL" id="KAJ7415777.1"/>
    </source>
</evidence>
<comment type="caution">
    <text evidence="2">The sequence shown here is derived from an EMBL/GenBank/DDBJ whole genome shotgun (WGS) entry which is preliminary data.</text>
</comment>
<protein>
    <submittedName>
        <fullName evidence="2">Uncharacterized protein</fullName>
    </submittedName>
</protein>
<organism evidence="2 3">
    <name type="scientific">Willisornis vidua</name>
    <name type="common">Xingu scale-backed antbird</name>
    <dbReference type="NCBI Taxonomy" id="1566151"/>
    <lineage>
        <taxon>Eukaryota</taxon>
        <taxon>Metazoa</taxon>
        <taxon>Chordata</taxon>
        <taxon>Craniata</taxon>
        <taxon>Vertebrata</taxon>
        <taxon>Euteleostomi</taxon>
        <taxon>Archelosauria</taxon>
        <taxon>Archosauria</taxon>
        <taxon>Dinosauria</taxon>
        <taxon>Saurischia</taxon>
        <taxon>Theropoda</taxon>
        <taxon>Coelurosauria</taxon>
        <taxon>Aves</taxon>
        <taxon>Neognathae</taxon>
        <taxon>Neoaves</taxon>
        <taxon>Telluraves</taxon>
        <taxon>Australaves</taxon>
        <taxon>Passeriformes</taxon>
        <taxon>Thamnophilidae</taxon>
        <taxon>Willisornis</taxon>
    </lineage>
</organism>
<proteinExistence type="predicted"/>
<feature type="region of interest" description="Disordered" evidence="1">
    <location>
        <begin position="1"/>
        <end position="25"/>
    </location>
</feature>
<evidence type="ECO:0000256" key="1">
    <source>
        <dbReference type="SAM" id="MobiDB-lite"/>
    </source>
</evidence>
<reference evidence="2" key="1">
    <citation type="submission" date="2019-10" db="EMBL/GenBank/DDBJ databases">
        <authorList>
            <person name="Soares A.E.R."/>
            <person name="Aleixo A."/>
            <person name="Schneider P."/>
            <person name="Miyaki C.Y."/>
            <person name="Schneider M.P."/>
            <person name="Mello C."/>
            <person name="Vasconcelos A.T.R."/>
        </authorList>
    </citation>
    <scope>NUCLEOTIDE SEQUENCE</scope>
    <source>
        <tissue evidence="2">Muscle</tissue>
    </source>
</reference>
<dbReference type="EMBL" id="WHWB01033910">
    <property type="protein sequence ID" value="KAJ7415777.1"/>
    <property type="molecule type" value="Genomic_DNA"/>
</dbReference>
<name>A0ABQ9D6P4_9PASS</name>
<keyword evidence="3" id="KW-1185">Reference proteome</keyword>
<dbReference type="Proteomes" id="UP001145742">
    <property type="component" value="Unassembled WGS sequence"/>
</dbReference>
<evidence type="ECO:0000313" key="3">
    <source>
        <dbReference type="Proteomes" id="UP001145742"/>
    </source>
</evidence>
<accession>A0ABQ9D6P4</accession>